<protein>
    <submittedName>
        <fullName evidence="2">Uncharacterized protein</fullName>
    </submittedName>
</protein>
<proteinExistence type="predicted"/>
<gene>
    <name evidence="2" type="ORF">CEV32_4767</name>
</gene>
<feature type="region of interest" description="Disordered" evidence="1">
    <location>
        <begin position="57"/>
        <end position="78"/>
    </location>
</feature>
<name>A0A256FKX1_9HYPH</name>
<sequence>MTCDCGDCWDFPGSIVTHKLTGWKGVIIGDRDGCTFLTVRFWISGTGLGTMEASRFEVEPPANDGDGGGGSEVGTEEDNVIPVDFTKGVKLTAKTKTKTRGVA</sequence>
<organism evidence="2 3">
    <name type="scientific">Brucella rhizosphaerae</name>
    <dbReference type="NCBI Taxonomy" id="571254"/>
    <lineage>
        <taxon>Bacteria</taxon>
        <taxon>Pseudomonadati</taxon>
        <taxon>Pseudomonadota</taxon>
        <taxon>Alphaproteobacteria</taxon>
        <taxon>Hyphomicrobiales</taxon>
        <taxon>Brucellaceae</taxon>
        <taxon>Brucella/Ochrobactrum group</taxon>
        <taxon>Brucella</taxon>
    </lineage>
</organism>
<evidence type="ECO:0000313" key="3">
    <source>
        <dbReference type="Proteomes" id="UP000216345"/>
    </source>
</evidence>
<keyword evidence="3" id="KW-1185">Reference proteome</keyword>
<evidence type="ECO:0000313" key="2">
    <source>
        <dbReference type="EMBL" id="OYR15492.1"/>
    </source>
</evidence>
<evidence type="ECO:0000256" key="1">
    <source>
        <dbReference type="SAM" id="MobiDB-lite"/>
    </source>
</evidence>
<dbReference type="EMBL" id="NNRK01000025">
    <property type="protein sequence ID" value="OYR15492.1"/>
    <property type="molecule type" value="Genomic_DNA"/>
</dbReference>
<reference evidence="2 3" key="1">
    <citation type="submission" date="2017-07" db="EMBL/GenBank/DDBJ databases">
        <title>Phylogenetic study on the rhizospheric bacterium Ochrobactrum sp. A44.</title>
        <authorList>
            <person name="Krzyzanowska D.M."/>
            <person name="Ossowicki A."/>
            <person name="Rajewska M."/>
            <person name="Maciag T."/>
            <person name="Kaczynski Z."/>
            <person name="Czerwicka M."/>
            <person name="Jafra S."/>
        </authorList>
    </citation>
    <scope>NUCLEOTIDE SEQUENCE [LARGE SCALE GENOMIC DNA]</scope>
    <source>
        <strain evidence="2 3">PR17</strain>
    </source>
</reference>
<dbReference type="AlphaFoldDB" id="A0A256FKX1"/>
<comment type="caution">
    <text evidence="2">The sequence shown here is derived from an EMBL/GenBank/DDBJ whole genome shotgun (WGS) entry which is preliminary data.</text>
</comment>
<dbReference type="RefSeq" id="WP_094576232.1">
    <property type="nucleotide sequence ID" value="NZ_JBHEEL010000008.1"/>
</dbReference>
<accession>A0A256FKX1</accession>
<dbReference type="OrthoDB" id="8449762at2"/>
<dbReference type="Proteomes" id="UP000216345">
    <property type="component" value="Unassembled WGS sequence"/>
</dbReference>